<feature type="transmembrane region" description="Helical" evidence="6">
    <location>
        <begin position="94"/>
        <end position="116"/>
    </location>
</feature>
<evidence type="ECO:0000256" key="2">
    <source>
        <dbReference type="ARBA" id="ARBA00022692"/>
    </source>
</evidence>
<dbReference type="EMBL" id="JAUIQD010000003">
    <property type="protein sequence ID" value="KAK3356460.1"/>
    <property type="molecule type" value="Genomic_DNA"/>
</dbReference>
<evidence type="ECO:0000313" key="9">
    <source>
        <dbReference type="Proteomes" id="UP001275084"/>
    </source>
</evidence>
<dbReference type="AlphaFoldDB" id="A0AAJ0HK92"/>
<dbReference type="PANTHER" id="PTHR33048">
    <property type="entry name" value="PTH11-LIKE INTEGRAL MEMBRANE PROTEIN (AFU_ORTHOLOGUE AFUA_5G11245)"/>
    <property type="match status" value="1"/>
</dbReference>
<protein>
    <submittedName>
        <fullName evidence="8">Integral membrane protein</fullName>
    </submittedName>
</protein>
<evidence type="ECO:0000256" key="1">
    <source>
        <dbReference type="ARBA" id="ARBA00004141"/>
    </source>
</evidence>
<dbReference type="Pfam" id="PF20684">
    <property type="entry name" value="Fung_rhodopsin"/>
    <property type="match status" value="1"/>
</dbReference>
<evidence type="ECO:0000313" key="8">
    <source>
        <dbReference type="EMBL" id="KAK3356460.1"/>
    </source>
</evidence>
<keyword evidence="3 6" id="KW-1133">Transmembrane helix</keyword>
<feature type="domain" description="Rhodopsin" evidence="7">
    <location>
        <begin position="31"/>
        <end position="264"/>
    </location>
</feature>
<organism evidence="8 9">
    <name type="scientific">Lasiosphaeria hispida</name>
    <dbReference type="NCBI Taxonomy" id="260671"/>
    <lineage>
        <taxon>Eukaryota</taxon>
        <taxon>Fungi</taxon>
        <taxon>Dikarya</taxon>
        <taxon>Ascomycota</taxon>
        <taxon>Pezizomycotina</taxon>
        <taxon>Sordariomycetes</taxon>
        <taxon>Sordariomycetidae</taxon>
        <taxon>Sordariales</taxon>
        <taxon>Lasiosphaeriaceae</taxon>
        <taxon>Lasiosphaeria</taxon>
    </lineage>
</organism>
<sequence length="357" mass="39572">MASDTLPENRVSQIQAACITFFVLTPVFVGLRVWSRVKLRSWSSLDWDDFTIFASWVSAVILSALVMVACTYGFGQHIINLSLGNLTMTLKIAYVADIFYKLTINLTKASILLLYLRTFDKKWFKKACYVSLGVVLTFMVATTATSIGQCSPVSRIWDPSSSGSCINLTAYWYANSGITIVTDVLLLVLPFQPIHASHMPSGQKVALMVVFAFGMFTTVTTILRMQALDTSFDITYNIDAFIWTIIEANLAIICACLPVCKLPLGLVFPAQFPAKTTIELEAEYRESPAPRSQSGALNRLSRFIGKKPAETAHDKETGVWDEEKGDLDLPLPPSINPGNPRRVSTIREAYVWLSTVI</sequence>
<name>A0AAJ0HK92_9PEZI</name>
<dbReference type="GO" id="GO:0016020">
    <property type="term" value="C:membrane"/>
    <property type="evidence" value="ECO:0007669"/>
    <property type="project" value="UniProtKB-SubCell"/>
</dbReference>
<feature type="transmembrane region" description="Helical" evidence="6">
    <location>
        <begin position="240"/>
        <end position="260"/>
    </location>
</feature>
<accession>A0AAJ0HK92</accession>
<dbReference type="InterPro" id="IPR052337">
    <property type="entry name" value="SAT4-like"/>
</dbReference>
<evidence type="ECO:0000256" key="3">
    <source>
        <dbReference type="ARBA" id="ARBA00022989"/>
    </source>
</evidence>
<feature type="transmembrane region" description="Helical" evidence="6">
    <location>
        <begin position="52"/>
        <end position="74"/>
    </location>
</feature>
<keyword evidence="2 6" id="KW-0812">Transmembrane</keyword>
<dbReference type="InterPro" id="IPR049326">
    <property type="entry name" value="Rhodopsin_dom_fungi"/>
</dbReference>
<feature type="transmembrane region" description="Helical" evidence="6">
    <location>
        <begin position="128"/>
        <end position="150"/>
    </location>
</feature>
<reference evidence="8" key="1">
    <citation type="journal article" date="2023" name="Mol. Phylogenet. Evol.">
        <title>Genome-scale phylogeny and comparative genomics of the fungal order Sordariales.</title>
        <authorList>
            <person name="Hensen N."/>
            <person name="Bonometti L."/>
            <person name="Westerberg I."/>
            <person name="Brannstrom I.O."/>
            <person name="Guillou S."/>
            <person name="Cros-Aarteil S."/>
            <person name="Calhoun S."/>
            <person name="Haridas S."/>
            <person name="Kuo A."/>
            <person name="Mondo S."/>
            <person name="Pangilinan J."/>
            <person name="Riley R."/>
            <person name="LaButti K."/>
            <person name="Andreopoulos B."/>
            <person name="Lipzen A."/>
            <person name="Chen C."/>
            <person name="Yan M."/>
            <person name="Daum C."/>
            <person name="Ng V."/>
            <person name="Clum A."/>
            <person name="Steindorff A."/>
            <person name="Ohm R.A."/>
            <person name="Martin F."/>
            <person name="Silar P."/>
            <person name="Natvig D.O."/>
            <person name="Lalanne C."/>
            <person name="Gautier V."/>
            <person name="Ament-Velasquez S.L."/>
            <person name="Kruys A."/>
            <person name="Hutchinson M.I."/>
            <person name="Powell A.J."/>
            <person name="Barry K."/>
            <person name="Miller A.N."/>
            <person name="Grigoriev I.V."/>
            <person name="Debuchy R."/>
            <person name="Gladieux P."/>
            <person name="Hiltunen Thoren M."/>
            <person name="Johannesson H."/>
        </authorList>
    </citation>
    <scope>NUCLEOTIDE SEQUENCE</scope>
    <source>
        <strain evidence="8">CBS 955.72</strain>
    </source>
</reference>
<keyword evidence="4 6" id="KW-0472">Membrane</keyword>
<proteinExistence type="inferred from homology"/>
<evidence type="ECO:0000256" key="6">
    <source>
        <dbReference type="SAM" id="Phobius"/>
    </source>
</evidence>
<feature type="transmembrane region" description="Helical" evidence="6">
    <location>
        <begin position="205"/>
        <end position="228"/>
    </location>
</feature>
<reference evidence="8" key="2">
    <citation type="submission" date="2023-06" db="EMBL/GenBank/DDBJ databases">
        <authorList>
            <consortium name="Lawrence Berkeley National Laboratory"/>
            <person name="Haridas S."/>
            <person name="Hensen N."/>
            <person name="Bonometti L."/>
            <person name="Westerberg I."/>
            <person name="Brannstrom I.O."/>
            <person name="Guillou S."/>
            <person name="Cros-Aarteil S."/>
            <person name="Calhoun S."/>
            <person name="Kuo A."/>
            <person name="Mondo S."/>
            <person name="Pangilinan J."/>
            <person name="Riley R."/>
            <person name="Labutti K."/>
            <person name="Andreopoulos B."/>
            <person name="Lipzen A."/>
            <person name="Chen C."/>
            <person name="Yanf M."/>
            <person name="Daum C."/>
            <person name="Ng V."/>
            <person name="Clum A."/>
            <person name="Steindorff A."/>
            <person name="Ohm R."/>
            <person name="Martin F."/>
            <person name="Silar P."/>
            <person name="Natvig D."/>
            <person name="Lalanne C."/>
            <person name="Gautier V."/>
            <person name="Ament-Velasquez S.L."/>
            <person name="Kruys A."/>
            <person name="Hutchinson M.I."/>
            <person name="Powell A.J."/>
            <person name="Barry K."/>
            <person name="Miller A.N."/>
            <person name="Grigoriev I.V."/>
            <person name="Debuchy R."/>
            <person name="Gladieux P."/>
            <person name="Thoren M.H."/>
            <person name="Johannesson H."/>
        </authorList>
    </citation>
    <scope>NUCLEOTIDE SEQUENCE</scope>
    <source>
        <strain evidence="8">CBS 955.72</strain>
    </source>
</reference>
<gene>
    <name evidence="8" type="ORF">B0T25DRAFT_536808</name>
</gene>
<keyword evidence="9" id="KW-1185">Reference proteome</keyword>
<dbReference type="Proteomes" id="UP001275084">
    <property type="component" value="Unassembled WGS sequence"/>
</dbReference>
<comment type="caution">
    <text evidence="8">The sequence shown here is derived from an EMBL/GenBank/DDBJ whole genome shotgun (WGS) entry which is preliminary data.</text>
</comment>
<comment type="subcellular location">
    <subcellularLocation>
        <location evidence="1">Membrane</location>
        <topology evidence="1">Multi-pass membrane protein</topology>
    </subcellularLocation>
</comment>
<comment type="similarity">
    <text evidence="5">Belongs to the SAT4 family.</text>
</comment>
<evidence type="ECO:0000256" key="4">
    <source>
        <dbReference type="ARBA" id="ARBA00023136"/>
    </source>
</evidence>
<evidence type="ECO:0000256" key="5">
    <source>
        <dbReference type="ARBA" id="ARBA00038359"/>
    </source>
</evidence>
<evidence type="ECO:0000259" key="7">
    <source>
        <dbReference type="Pfam" id="PF20684"/>
    </source>
</evidence>
<feature type="transmembrane region" description="Helical" evidence="6">
    <location>
        <begin position="12"/>
        <end position="31"/>
    </location>
</feature>
<feature type="transmembrane region" description="Helical" evidence="6">
    <location>
        <begin position="170"/>
        <end position="193"/>
    </location>
</feature>
<dbReference type="PANTHER" id="PTHR33048:SF55">
    <property type="entry name" value="INTEGRAL MEMBRANE PROTEIN"/>
    <property type="match status" value="1"/>
</dbReference>